<keyword evidence="4" id="KW-0547">Nucleotide-binding</keyword>
<evidence type="ECO:0000256" key="6">
    <source>
        <dbReference type="ARBA" id="ARBA00022840"/>
    </source>
</evidence>
<accession>A0A843USK4</accession>
<feature type="domain" description="Protein kinase" evidence="9">
    <location>
        <begin position="1"/>
        <end position="133"/>
    </location>
</feature>
<dbReference type="PANTHER" id="PTHR48005">
    <property type="entry name" value="LEUCINE RICH REPEAT KINASE 2"/>
    <property type="match status" value="1"/>
</dbReference>
<evidence type="ECO:0000313" key="11">
    <source>
        <dbReference type="Proteomes" id="UP000652761"/>
    </source>
</evidence>
<dbReference type="EMBL" id="NMUH01000895">
    <property type="protein sequence ID" value="MQL86371.1"/>
    <property type="molecule type" value="Genomic_DNA"/>
</dbReference>
<keyword evidence="2" id="KW-0723">Serine/threonine-protein kinase</keyword>
<dbReference type="PANTHER" id="PTHR48005:SF16">
    <property type="entry name" value="MDIS1-INTERACTING RECEPTOR LIKE KINASE 2-LIKE ISOFORM X1"/>
    <property type="match status" value="1"/>
</dbReference>
<evidence type="ECO:0000256" key="4">
    <source>
        <dbReference type="ARBA" id="ARBA00022741"/>
    </source>
</evidence>
<comment type="catalytic activity">
    <reaction evidence="8">
        <text>L-seryl-[protein] + ATP = O-phospho-L-seryl-[protein] + ADP + H(+)</text>
        <dbReference type="Rhea" id="RHEA:17989"/>
        <dbReference type="Rhea" id="RHEA-COMP:9863"/>
        <dbReference type="Rhea" id="RHEA-COMP:11604"/>
        <dbReference type="ChEBI" id="CHEBI:15378"/>
        <dbReference type="ChEBI" id="CHEBI:29999"/>
        <dbReference type="ChEBI" id="CHEBI:30616"/>
        <dbReference type="ChEBI" id="CHEBI:83421"/>
        <dbReference type="ChEBI" id="CHEBI:456216"/>
        <dbReference type="EC" id="2.7.11.1"/>
    </reaction>
</comment>
<evidence type="ECO:0000256" key="7">
    <source>
        <dbReference type="ARBA" id="ARBA00047899"/>
    </source>
</evidence>
<dbReference type="InterPro" id="IPR000719">
    <property type="entry name" value="Prot_kinase_dom"/>
</dbReference>
<evidence type="ECO:0000313" key="10">
    <source>
        <dbReference type="EMBL" id="MQL86371.1"/>
    </source>
</evidence>
<evidence type="ECO:0000256" key="5">
    <source>
        <dbReference type="ARBA" id="ARBA00022777"/>
    </source>
</evidence>
<dbReference type="Gene3D" id="1.10.510.10">
    <property type="entry name" value="Transferase(Phosphotransferase) domain 1"/>
    <property type="match status" value="1"/>
</dbReference>
<dbReference type="InterPro" id="IPR008271">
    <property type="entry name" value="Ser/Thr_kinase_AS"/>
</dbReference>
<gene>
    <name evidence="10" type="ORF">Taro_018901</name>
</gene>
<dbReference type="PROSITE" id="PS50011">
    <property type="entry name" value="PROTEIN_KINASE_DOM"/>
    <property type="match status" value="1"/>
</dbReference>
<name>A0A843USK4_COLES</name>
<dbReference type="FunFam" id="1.10.510.10:FF:001023">
    <property type="entry name" value="Os07g0541700 protein"/>
    <property type="match status" value="1"/>
</dbReference>
<comment type="caution">
    <text evidence="10">The sequence shown here is derived from an EMBL/GenBank/DDBJ whole genome shotgun (WGS) entry which is preliminary data.</text>
</comment>
<dbReference type="Proteomes" id="UP000652761">
    <property type="component" value="Unassembled WGS sequence"/>
</dbReference>
<evidence type="ECO:0000256" key="2">
    <source>
        <dbReference type="ARBA" id="ARBA00022527"/>
    </source>
</evidence>
<keyword evidence="5" id="KW-0418">Kinase</keyword>
<dbReference type="InterPro" id="IPR011009">
    <property type="entry name" value="Kinase-like_dom_sf"/>
</dbReference>
<comment type="catalytic activity">
    <reaction evidence="7">
        <text>L-threonyl-[protein] + ATP = O-phospho-L-threonyl-[protein] + ADP + H(+)</text>
        <dbReference type="Rhea" id="RHEA:46608"/>
        <dbReference type="Rhea" id="RHEA-COMP:11060"/>
        <dbReference type="Rhea" id="RHEA-COMP:11605"/>
        <dbReference type="ChEBI" id="CHEBI:15378"/>
        <dbReference type="ChEBI" id="CHEBI:30013"/>
        <dbReference type="ChEBI" id="CHEBI:30616"/>
        <dbReference type="ChEBI" id="CHEBI:61977"/>
        <dbReference type="ChEBI" id="CHEBI:456216"/>
        <dbReference type="EC" id="2.7.11.1"/>
    </reaction>
</comment>
<dbReference type="PROSITE" id="PS00108">
    <property type="entry name" value="PROTEIN_KINASE_ST"/>
    <property type="match status" value="1"/>
</dbReference>
<keyword evidence="3" id="KW-0808">Transferase</keyword>
<dbReference type="OrthoDB" id="1913693at2759"/>
<evidence type="ECO:0000256" key="8">
    <source>
        <dbReference type="ARBA" id="ARBA00048679"/>
    </source>
</evidence>
<evidence type="ECO:0000256" key="3">
    <source>
        <dbReference type="ARBA" id="ARBA00022679"/>
    </source>
</evidence>
<sequence length="133" mass="15079">MPNGSMWEALHGKQVGRLLADWVSRYNVAVGVAQGLSYLHHDYHPPVIHYDVKSTNILLDTNLDTRIADFGLARLMLHRNETISMLAGSYGYIAPEYSYTLKVDQKSDIYSYGVVLMELLTGKRPIEPEFGEY</sequence>
<reference evidence="10" key="1">
    <citation type="submission" date="2017-07" db="EMBL/GenBank/DDBJ databases">
        <title>Taro Niue Genome Assembly and Annotation.</title>
        <authorList>
            <person name="Atibalentja N."/>
            <person name="Keating K."/>
            <person name="Fields C.J."/>
        </authorList>
    </citation>
    <scope>NUCLEOTIDE SEQUENCE</scope>
    <source>
        <strain evidence="10">Niue_2</strain>
        <tissue evidence="10">Leaf</tissue>
    </source>
</reference>
<dbReference type="Pfam" id="PF00069">
    <property type="entry name" value="Pkinase"/>
    <property type="match status" value="1"/>
</dbReference>
<proteinExistence type="predicted"/>
<keyword evidence="11" id="KW-1185">Reference proteome</keyword>
<evidence type="ECO:0000256" key="1">
    <source>
        <dbReference type="ARBA" id="ARBA00012513"/>
    </source>
</evidence>
<dbReference type="SUPFAM" id="SSF56112">
    <property type="entry name" value="Protein kinase-like (PK-like)"/>
    <property type="match status" value="1"/>
</dbReference>
<dbReference type="GO" id="GO:0004674">
    <property type="term" value="F:protein serine/threonine kinase activity"/>
    <property type="evidence" value="ECO:0007669"/>
    <property type="project" value="UniProtKB-KW"/>
</dbReference>
<keyword evidence="6" id="KW-0067">ATP-binding</keyword>
<dbReference type="InterPro" id="IPR051420">
    <property type="entry name" value="Ser_Thr_Kinases_DiverseReg"/>
</dbReference>
<evidence type="ECO:0000259" key="9">
    <source>
        <dbReference type="PROSITE" id="PS50011"/>
    </source>
</evidence>
<protein>
    <recommendedName>
        <fullName evidence="1">non-specific serine/threonine protein kinase</fullName>
        <ecNumber evidence="1">2.7.11.1</ecNumber>
    </recommendedName>
</protein>
<dbReference type="EC" id="2.7.11.1" evidence="1"/>
<dbReference type="GO" id="GO:0005524">
    <property type="term" value="F:ATP binding"/>
    <property type="evidence" value="ECO:0007669"/>
    <property type="project" value="UniProtKB-KW"/>
</dbReference>
<organism evidence="10 11">
    <name type="scientific">Colocasia esculenta</name>
    <name type="common">Wild taro</name>
    <name type="synonym">Arum esculentum</name>
    <dbReference type="NCBI Taxonomy" id="4460"/>
    <lineage>
        <taxon>Eukaryota</taxon>
        <taxon>Viridiplantae</taxon>
        <taxon>Streptophyta</taxon>
        <taxon>Embryophyta</taxon>
        <taxon>Tracheophyta</taxon>
        <taxon>Spermatophyta</taxon>
        <taxon>Magnoliopsida</taxon>
        <taxon>Liliopsida</taxon>
        <taxon>Araceae</taxon>
        <taxon>Aroideae</taxon>
        <taxon>Colocasieae</taxon>
        <taxon>Colocasia</taxon>
    </lineage>
</organism>
<dbReference type="AlphaFoldDB" id="A0A843USK4"/>